<evidence type="ECO:0000313" key="11">
    <source>
        <dbReference type="Proteomes" id="UP000438106"/>
    </source>
</evidence>
<name>A0A7X3K4A2_9HYPH</name>
<feature type="transmembrane region" description="Helical" evidence="7">
    <location>
        <begin position="318"/>
        <end position="342"/>
    </location>
</feature>
<reference evidence="10 11" key="1">
    <citation type="submission" date="2019-12" db="EMBL/GenBank/DDBJ databases">
        <title>Devosia maris sp. nov., isolated from the deep seawater.</title>
        <authorList>
            <person name="Liu Y."/>
        </authorList>
    </citation>
    <scope>NUCLEOTIDE SEQUENCE [LARGE SCALE GENOMIC DNA]</scope>
    <source>
        <strain evidence="10 11">L53-10-65</strain>
    </source>
</reference>
<keyword evidence="6 7" id="KW-0472">Membrane</keyword>
<dbReference type="AlphaFoldDB" id="A0A7X3K4A2"/>
<feature type="domain" description="MacB-like periplasmic core" evidence="9">
    <location>
        <begin position="21"/>
        <end position="235"/>
    </location>
</feature>
<sequence>MVSPLNRKLLRDLWRIKGQATAIGVVIGVGVMLLVMMTGLTASLTETRDAYYDRYRLADIFAPASRAPERLTTRLAAIPGVAAVQSRVQGRALIDIPGQVLPVQAQAVSLPDRGRPAINDVYLTDGRLPASGRPDEILLLQSFALAHGLHPGDQLNATMNGARRSFDVVGLAQSPEFLYTTAPGELIPDDARFGVIWMSRSGLAAAYDMNGAFNEVLLSLTRGANLEATLTAVDRLLDPYGGFGAYARADQTSNRFVTEEISGLVAAAIGVPPIFLLVAAFLLYIVIGRIVQSERGQIGLMKAFGYTDGELGAHYSKLILAIALGGALAGCLAGIAAGRALVGVYTDYFKFPFLVFQLEPSSFLLGIAVSLLAASAGGFMVLRQVFGLLPAAAMRPPTPPDFSRAGHLSGALGRILDQPSRMVLRRITRQPGRMAASMLGIALGMALSVAMITIYAGFDRTIDLSFSVVDRSDVRVGFTHPVSTKTLFELDRLPGVVRVEATRTVPAVMSNGLHTYRGGLIGIPAGAELSRAIDRELEPILLPPRGVVLSSALARILDVEIGDVLDVDVREGRQPVLQLAVAGIAETLLGSPAFMSLEGMNRALGDTRRVSGAYLMIDQAYADDIYMALQNMPTVAGVSLKSQARDAFVTLMNTGAGAIRYVMGAIAFIITFGIVYNAARIAYAERARDLASLRVIGFTRAETAFVLLGELAVVTLVALPVGAVLGYYLSFGIAAGFSTDLYQIPAIFDGPSHGQAALVVMAAAIVSGLLVKRDLDRSDLIEVLKTRE</sequence>
<comment type="similarity">
    <text evidence="2">Belongs to the ABC-4 integral membrane protein family. LolC/E subfamily.</text>
</comment>
<feature type="domain" description="ABC3 transporter permease C-terminal" evidence="8">
    <location>
        <begin position="274"/>
        <end position="386"/>
    </location>
</feature>
<organism evidence="10 11">
    <name type="scientific">Devosia marina</name>
    <dbReference type="NCBI Taxonomy" id="2683198"/>
    <lineage>
        <taxon>Bacteria</taxon>
        <taxon>Pseudomonadati</taxon>
        <taxon>Pseudomonadota</taxon>
        <taxon>Alphaproteobacteria</taxon>
        <taxon>Hyphomicrobiales</taxon>
        <taxon>Devosiaceae</taxon>
        <taxon>Devosia</taxon>
    </lineage>
</organism>
<dbReference type="GO" id="GO:0044874">
    <property type="term" value="P:lipoprotein localization to outer membrane"/>
    <property type="evidence" value="ECO:0007669"/>
    <property type="project" value="TreeGrafter"/>
</dbReference>
<keyword evidence="5 7" id="KW-1133">Transmembrane helix</keyword>
<evidence type="ECO:0000256" key="3">
    <source>
        <dbReference type="ARBA" id="ARBA00022475"/>
    </source>
</evidence>
<dbReference type="PANTHER" id="PTHR30489:SF0">
    <property type="entry name" value="LIPOPROTEIN-RELEASING SYSTEM TRANSMEMBRANE PROTEIN LOLE"/>
    <property type="match status" value="1"/>
</dbReference>
<proteinExistence type="inferred from homology"/>
<dbReference type="GO" id="GO:0098797">
    <property type="term" value="C:plasma membrane protein complex"/>
    <property type="evidence" value="ECO:0007669"/>
    <property type="project" value="TreeGrafter"/>
</dbReference>
<dbReference type="Pfam" id="PF02687">
    <property type="entry name" value="FtsX"/>
    <property type="match status" value="2"/>
</dbReference>
<evidence type="ECO:0000256" key="6">
    <source>
        <dbReference type="ARBA" id="ARBA00023136"/>
    </source>
</evidence>
<keyword evidence="11" id="KW-1185">Reference proteome</keyword>
<evidence type="ECO:0000256" key="5">
    <source>
        <dbReference type="ARBA" id="ARBA00022989"/>
    </source>
</evidence>
<feature type="transmembrane region" description="Helical" evidence="7">
    <location>
        <begin position="20"/>
        <end position="40"/>
    </location>
</feature>
<evidence type="ECO:0000256" key="7">
    <source>
        <dbReference type="SAM" id="Phobius"/>
    </source>
</evidence>
<accession>A0A7X3K4A2</accession>
<dbReference type="InterPro" id="IPR003838">
    <property type="entry name" value="ABC3_permease_C"/>
</dbReference>
<feature type="domain" description="MacB-like periplasmic core" evidence="9">
    <location>
        <begin position="435"/>
        <end position="611"/>
    </location>
</feature>
<evidence type="ECO:0000256" key="1">
    <source>
        <dbReference type="ARBA" id="ARBA00004651"/>
    </source>
</evidence>
<dbReference type="InterPro" id="IPR051447">
    <property type="entry name" value="Lipoprotein-release_system"/>
</dbReference>
<dbReference type="InterPro" id="IPR025857">
    <property type="entry name" value="MacB_PCD"/>
</dbReference>
<protein>
    <submittedName>
        <fullName evidence="10">FtsX-like permease family protein</fullName>
    </submittedName>
</protein>
<evidence type="ECO:0000259" key="9">
    <source>
        <dbReference type="Pfam" id="PF12704"/>
    </source>
</evidence>
<feature type="transmembrane region" description="Helical" evidence="7">
    <location>
        <begin position="261"/>
        <end position="287"/>
    </location>
</feature>
<comment type="subcellular location">
    <subcellularLocation>
        <location evidence="1">Cell membrane</location>
        <topology evidence="1">Multi-pass membrane protein</topology>
    </subcellularLocation>
</comment>
<evidence type="ECO:0000313" key="10">
    <source>
        <dbReference type="EMBL" id="MVS99770.1"/>
    </source>
</evidence>
<dbReference type="Pfam" id="PF12704">
    <property type="entry name" value="MacB_PCD"/>
    <property type="match status" value="2"/>
</dbReference>
<dbReference type="EMBL" id="WQRF01000003">
    <property type="protein sequence ID" value="MVS99770.1"/>
    <property type="molecule type" value="Genomic_DNA"/>
</dbReference>
<feature type="transmembrane region" description="Helical" evidence="7">
    <location>
        <begin position="661"/>
        <end position="683"/>
    </location>
</feature>
<evidence type="ECO:0000256" key="4">
    <source>
        <dbReference type="ARBA" id="ARBA00022692"/>
    </source>
</evidence>
<comment type="caution">
    <text evidence="10">The sequence shown here is derived from an EMBL/GenBank/DDBJ whole genome shotgun (WGS) entry which is preliminary data.</text>
</comment>
<dbReference type="RefSeq" id="WP_157290559.1">
    <property type="nucleotide sequence ID" value="NZ_WQRF01000003.1"/>
</dbReference>
<keyword evidence="4 7" id="KW-0812">Transmembrane</keyword>
<evidence type="ECO:0000256" key="2">
    <source>
        <dbReference type="ARBA" id="ARBA00005236"/>
    </source>
</evidence>
<feature type="transmembrane region" description="Helical" evidence="7">
    <location>
        <begin position="435"/>
        <end position="458"/>
    </location>
</feature>
<gene>
    <name evidence="10" type="ORF">GO014_12125</name>
</gene>
<feature type="transmembrane region" description="Helical" evidence="7">
    <location>
        <begin position="753"/>
        <end position="771"/>
    </location>
</feature>
<feature type="transmembrane region" description="Helical" evidence="7">
    <location>
        <begin position="362"/>
        <end position="382"/>
    </location>
</feature>
<evidence type="ECO:0000259" key="8">
    <source>
        <dbReference type="Pfam" id="PF02687"/>
    </source>
</evidence>
<keyword evidence="3" id="KW-1003">Cell membrane</keyword>
<feature type="transmembrane region" description="Helical" evidence="7">
    <location>
        <begin position="704"/>
        <end position="733"/>
    </location>
</feature>
<feature type="domain" description="ABC3 transporter permease C-terminal" evidence="8">
    <location>
        <begin position="662"/>
        <end position="770"/>
    </location>
</feature>
<dbReference type="Proteomes" id="UP000438106">
    <property type="component" value="Unassembled WGS sequence"/>
</dbReference>
<dbReference type="PANTHER" id="PTHR30489">
    <property type="entry name" value="LIPOPROTEIN-RELEASING SYSTEM TRANSMEMBRANE PROTEIN LOLE"/>
    <property type="match status" value="1"/>
</dbReference>